<dbReference type="Proteomes" id="UP000790709">
    <property type="component" value="Unassembled WGS sequence"/>
</dbReference>
<name>A0ACB8BD29_9AGAM</name>
<gene>
    <name evidence="1" type="ORF">BV22DRAFT_569537</name>
</gene>
<accession>A0ACB8BD29</accession>
<reference evidence="1" key="1">
    <citation type="journal article" date="2021" name="New Phytol.">
        <title>Evolutionary innovations through gain and loss of genes in the ectomycorrhizal Boletales.</title>
        <authorList>
            <person name="Wu G."/>
            <person name="Miyauchi S."/>
            <person name="Morin E."/>
            <person name="Kuo A."/>
            <person name="Drula E."/>
            <person name="Varga T."/>
            <person name="Kohler A."/>
            <person name="Feng B."/>
            <person name="Cao Y."/>
            <person name="Lipzen A."/>
            <person name="Daum C."/>
            <person name="Hundley H."/>
            <person name="Pangilinan J."/>
            <person name="Johnson J."/>
            <person name="Barry K."/>
            <person name="LaButti K."/>
            <person name="Ng V."/>
            <person name="Ahrendt S."/>
            <person name="Min B."/>
            <person name="Choi I.G."/>
            <person name="Park H."/>
            <person name="Plett J.M."/>
            <person name="Magnuson J."/>
            <person name="Spatafora J.W."/>
            <person name="Nagy L.G."/>
            <person name="Henrissat B."/>
            <person name="Grigoriev I.V."/>
            <person name="Yang Z.L."/>
            <person name="Xu J."/>
            <person name="Martin F.M."/>
        </authorList>
    </citation>
    <scope>NUCLEOTIDE SEQUENCE</scope>
    <source>
        <strain evidence="1">KUC20120723A-06</strain>
    </source>
</reference>
<sequence length="278" mass="30492">MILLGIVSSGLSCLIIGSGLLKVETVKDPAPGVPPGDGVLIGEEIVVLKGREKCVNVVTKGKFVLNMEGRYTKIGPAIAAAEGGSVNHGDSSEEKRPEYRSIGLCSLLLVLQFLLQLLLIPQGALIGQIVFLLSFVISWAYNSFLSSLEKFKIQADMLCEVLSNPRMKRYQLGTRTAMAVFVILELRPLDPSKLLNEFLPNDTEVWRVWKNMIVKRVLPGDVLEFDERDWPPVAMELDDAGKKLLKVLLSDATAAWDGYMLCAPNKLAERFTGSSGSE</sequence>
<keyword evidence="2" id="KW-1185">Reference proteome</keyword>
<comment type="caution">
    <text evidence="1">The sequence shown here is derived from an EMBL/GenBank/DDBJ whole genome shotgun (WGS) entry which is preliminary data.</text>
</comment>
<proteinExistence type="predicted"/>
<protein>
    <submittedName>
        <fullName evidence="1">Uncharacterized protein</fullName>
    </submittedName>
</protein>
<dbReference type="EMBL" id="MU266447">
    <property type="protein sequence ID" value="KAH7923617.1"/>
    <property type="molecule type" value="Genomic_DNA"/>
</dbReference>
<evidence type="ECO:0000313" key="2">
    <source>
        <dbReference type="Proteomes" id="UP000790709"/>
    </source>
</evidence>
<organism evidence="1 2">
    <name type="scientific">Leucogyrophana mollusca</name>
    <dbReference type="NCBI Taxonomy" id="85980"/>
    <lineage>
        <taxon>Eukaryota</taxon>
        <taxon>Fungi</taxon>
        <taxon>Dikarya</taxon>
        <taxon>Basidiomycota</taxon>
        <taxon>Agaricomycotina</taxon>
        <taxon>Agaricomycetes</taxon>
        <taxon>Agaricomycetidae</taxon>
        <taxon>Boletales</taxon>
        <taxon>Boletales incertae sedis</taxon>
        <taxon>Leucogyrophana</taxon>
    </lineage>
</organism>
<evidence type="ECO:0000313" key="1">
    <source>
        <dbReference type="EMBL" id="KAH7923617.1"/>
    </source>
</evidence>